<dbReference type="EMBL" id="LTAY01000031">
    <property type="protein sequence ID" value="OPX48480.1"/>
    <property type="molecule type" value="Genomic_DNA"/>
</dbReference>
<gene>
    <name evidence="2" type="primary">yycJ_1</name>
    <name evidence="2" type="ORF">CLTHE_11580</name>
</gene>
<proteinExistence type="predicted"/>
<dbReference type="EC" id="3.-.-.-" evidence="2"/>
<dbReference type="PANTHER" id="PTHR47619:SF1">
    <property type="entry name" value="EXODEOXYRIBONUCLEASE WALJ"/>
    <property type="match status" value="1"/>
</dbReference>
<dbReference type="Pfam" id="PF12706">
    <property type="entry name" value="Lactamase_B_2"/>
    <property type="match status" value="1"/>
</dbReference>
<accession>A0A1V4SXB2</accession>
<evidence type="ECO:0000313" key="3">
    <source>
        <dbReference type="Proteomes" id="UP000191448"/>
    </source>
</evidence>
<dbReference type="RefSeq" id="WP_080022414.1">
    <property type="nucleotide sequence ID" value="NZ_LTAY01000031.1"/>
</dbReference>
<dbReference type="GO" id="GO:0016787">
    <property type="term" value="F:hydrolase activity"/>
    <property type="evidence" value="ECO:0007669"/>
    <property type="project" value="UniProtKB-KW"/>
</dbReference>
<organism evidence="2 3">
    <name type="scientific">Clostridium thermobutyricum DSM 4928</name>
    <dbReference type="NCBI Taxonomy" id="1121339"/>
    <lineage>
        <taxon>Bacteria</taxon>
        <taxon>Bacillati</taxon>
        <taxon>Bacillota</taxon>
        <taxon>Clostridia</taxon>
        <taxon>Eubacteriales</taxon>
        <taxon>Clostridiaceae</taxon>
        <taxon>Clostridium</taxon>
    </lineage>
</organism>
<dbReference type="AlphaFoldDB" id="A0A1V4SXB2"/>
<comment type="caution">
    <text evidence="2">The sequence shown here is derived from an EMBL/GenBank/DDBJ whole genome shotgun (WGS) entry which is preliminary data.</text>
</comment>
<dbReference type="InterPro" id="IPR036866">
    <property type="entry name" value="RibonucZ/Hydroxyglut_hydro"/>
</dbReference>
<protein>
    <submittedName>
        <fullName evidence="2">Putative metallo-hydrolase YycJ</fullName>
        <ecNumber evidence="2">3.-.-.-</ecNumber>
    </submittedName>
</protein>
<dbReference type="Gene3D" id="3.60.15.10">
    <property type="entry name" value="Ribonuclease Z/Hydroxyacylglutathione hydrolase-like"/>
    <property type="match status" value="1"/>
</dbReference>
<evidence type="ECO:0000259" key="1">
    <source>
        <dbReference type="Pfam" id="PF12706"/>
    </source>
</evidence>
<dbReference type="PANTHER" id="PTHR47619">
    <property type="entry name" value="METALLO-HYDROLASE YYCJ-RELATED"/>
    <property type="match status" value="1"/>
</dbReference>
<reference evidence="2 3" key="1">
    <citation type="submission" date="2016-02" db="EMBL/GenBank/DDBJ databases">
        <title>Genome sequence of Clostridium thermobutyricum DSM 4928.</title>
        <authorList>
            <person name="Poehlein A."/>
            <person name="Daniel R."/>
        </authorList>
    </citation>
    <scope>NUCLEOTIDE SEQUENCE [LARGE SCALE GENOMIC DNA]</scope>
    <source>
        <strain evidence="2 3">DSM 4928</strain>
    </source>
</reference>
<dbReference type="InterPro" id="IPR052533">
    <property type="entry name" value="WalJ/YycJ-like"/>
</dbReference>
<name>A0A1V4SXB2_9CLOT</name>
<dbReference type="OrthoDB" id="1846420at2"/>
<dbReference type="InterPro" id="IPR001279">
    <property type="entry name" value="Metallo-B-lactamas"/>
</dbReference>
<sequence length="239" mass="27261">MIKVLASGSKGNCYLVQANENEKLLIECGIAWRDIVCNLNFNLEGIQGCLISHAHSDHCKDIKHLLNNGINVYTNKSVIEKNKITDLRRVHIIGALENLKIGNFKIKTFDCKHSNNDGSECENLGFIIKHEELGTIAFATDTYYLKYKLDNINHLLIECNYCEKDIQDLESYRARIFKSHMSLETLKEALKTWNLSTIEDITLIHLSESNADENYMKEEIEKLTGIPVYIAKKGLILDV</sequence>
<evidence type="ECO:0000313" key="2">
    <source>
        <dbReference type="EMBL" id="OPX48480.1"/>
    </source>
</evidence>
<dbReference type="SUPFAM" id="SSF56281">
    <property type="entry name" value="Metallo-hydrolase/oxidoreductase"/>
    <property type="match status" value="1"/>
</dbReference>
<feature type="domain" description="Metallo-beta-lactamase" evidence="1">
    <location>
        <begin position="42"/>
        <end position="205"/>
    </location>
</feature>
<keyword evidence="2" id="KW-0378">Hydrolase</keyword>
<dbReference type="Proteomes" id="UP000191448">
    <property type="component" value="Unassembled WGS sequence"/>
</dbReference>